<protein>
    <submittedName>
        <fullName evidence="1">DUF1320 domain-containing protein</fullName>
    </submittedName>
</protein>
<sequence>MSYASLADLIERAGEDEILQVADRDNDGVADPAVIEAALIHADNIANGFLAVRYALPLTTVPDLLRTWCVSIARYHLHRDGAPDYVVRDYKDAQTALRDLVRGTVDLPITVDEPTPALSDVGRVSVTGPEPVFTAEKLKGWL</sequence>
<name>A0AAW9F8K4_9HYPH</name>
<dbReference type="AlphaFoldDB" id="A0AAW9F8K4"/>
<accession>A0AAW9F8K4</accession>
<comment type="caution">
    <text evidence="1">The sequence shown here is derived from an EMBL/GenBank/DDBJ whole genome shotgun (WGS) entry which is preliminary data.</text>
</comment>
<evidence type="ECO:0000313" key="1">
    <source>
        <dbReference type="EMBL" id="MDX8301486.1"/>
    </source>
</evidence>
<dbReference type="RefSeq" id="WP_320202465.1">
    <property type="nucleotide sequence ID" value="NZ_CP192781.1"/>
</dbReference>
<dbReference type="EMBL" id="JAVRAF010000001">
    <property type="protein sequence ID" value="MDX8301486.1"/>
    <property type="molecule type" value="Genomic_DNA"/>
</dbReference>
<proteinExistence type="predicted"/>
<dbReference type="InterPro" id="IPR009752">
    <property type="entry name" value="Phage_Mu_GpJ"/>
</dbReference>
<gene>
    <name evidence="1" type="ORF">RMR22_04465</name>
</gene>
<dbReference type="Pfam" id="PF07030">
    <property type="entry name" value="Phage_Mu_Gp36"/>
    <property type="match status" value="1"/>
</dbReference>
<reference evidence="1" key="1">
    <citation type="journal article" date="2023" name="Phytobiomes J">
        <title>Deciphering the key players within the bacterial microbiota associated with aerial crown gall tumors on rhododendron: Insights into the gallobiome.</title>
        <authorList>
            <person name="Kuzmanovic N."/>
            <person name="Nesme J."/>
            <person name="Wolf J."/>
            <person name="Neumann-Schaal M."/>
            <person name="Petersen J."/>
            <person name="Fernandez-Gnecco G."/>
            <person name="Sproeer C."/>
            <person name="Bunk B."/>
            <person name="Overmann J."/>
            <person name="Sorensen S.J."/>
            <person name="Idczak E."/>
            <person name="Smalla K."/>
        </authorList>
    </citation>
    <scope>NUCLEOTIDE SEQUENCE</scope>
    <source>
        <strain evidence="1">Rho-11.1</strain>
    </source>
</reference>
<organism evidence="1">
    <name type="scientific">Agrobacterium rosae</name>
    <dbReference type="NCBI Taxonomy" id="1972867"/>
    <lineage>
        <taxon>Bacteria</taxon>
        <taxon>Pseudomonadati</taxon>
        <taxon>Pseudomonadota</taxon>
        <taxon>Alphaproteobacteria</taxon>
        <taxon>Hyphomicrobiales</taxon>
        <taxon>Rhizobiaceae</taxon>
        <taxon>Rhizobium/Agrobacterium group</taxon>
        <taxon>Agrobacterium</taxon>
    </lineage>
</organism>